<proteinExistence type="predicted"/>
<dbReference type="NCBIfam" id="TIGR04223">
    <property type="entry name" value="quorum_AgrD"/>
    <property type="match status" value="1"/>
</dbReference>
<dbReference type="Proteomes" id="UP000254879">
    <property type="component" value="Unassembled WGS sequence"/>
</dbReference>
<sequence>MKAMNKVGKMLAKSIERQSIKVADSSSSKACSMFAYEPKSPMVLKAQKKAEK</sequence>
<organism evidence="1 2">
    <name type="scientific">Listeria grayi</name>
    <name type="common">Listeria murrayi</name>
    <dbReference type="NCBI Taxonomy" id="1641"/>
    <lineage>
        <taxon>Bacteria</taxon>
        <taxon>Bacillati</taxon>
        <taxon>Bacillota</taxon>
        <taxon>Bacilli</taxon>
        <taxon>Bacillales</taxon>
        <taxon>Listeriaceae</taxon>
        <taxon>Listeria</taxon>
    </lineage>
</organism>
<dbReference type="RefSeq" id="WP_003756731.1">
    <property type="nucleotide sequence ID" value="NZ_CABKNG010000001.1"/>
</dbReference>
<dbReference type="InterPro" id="IPR009229">
    <property type="entry name" value="AgrD"/>
</dbReference>
<dbReference type="EMBL" id="UGPG01000001">
    <property type="protein sequence ID" value="STY44726.1"/>
    <property type="molecule type" value="Genomic_DNA"/>
</dbReference>
<evidence type="ECO:0000313" key="1">
    <source>
        <dbReference type="EMBL" id="STY44726.1"/>
    </source>
</evidence>
<evidence type="ECO:0000313" key="2">
    <source>
        <dbReference type="Proteomes" id="UP000254879"/>
    </source>
</evidence>
<gene>
    <name evidence="1" type="ORF">NCTC10815_02079</name>
</gene>
<protein>
    <submittedName>
        <fullName evidence="1">Cyclic lactone autoinducer peptide</fullName>
    </submittedName>
</protein>
<name>A0A378MGV3_LISGR</name>
<accession>A0A378MGV3</accession>
<dbReference type="AlphaFoldDB" id="A0A378MGV3"/>
<reference evidence="1 2" key="1">
    <citation type="submission" date="2018-06" db="EMBL/GenBank/DDBJ databases">
        <authorList>
            <consortium name="Pathogen Informatics"/>
            <person name="Doyle S."/>
        </authorList>
    </citation>
    <scope>NUCLEOTIDE SEQUENCE [LARGE SCALE GENOMIC DNA]</scope>
    <source>
        <strain evidence="2">NCTC 10815</strain>
    </source>
</reference>